<dbReference type="Proteomes" id="UP000053593">
    <property type="component" value="Unassembled WGS sequence"/>
</dbReference>
<dbReference type="HOGENOM" id="CLU_010595_9_3_1"/>
<name>A0A0D0BCH7_9AGAR</name>
<gene>
    <name evidence="1" type="ORF">GYMLUDRAFT_50042</name>
</gene>
<keyword evidence="2" id="KW-1185">Reference proteome</keyword>
<evidence type="ECO:0008006" key="3">
    <source>
        <dbReference type="Google" id="ProtNLM"/>
    </source>
</evidence>
<dbReference type="EMBL" id="KN834847">
    <property type="protein sequence ID" value="KIK52161.1"/>
    <property type="molecule type" value="Genomic_DNA"/>
</dbReference>
<organism evidence="1 2">
    <name type="scientific">Collybiopsis luxurians FD-317 M1</name>
    <dbReference type="NCBI Taxonomy" id="944289"/>
    <lineage>
        <taxon>Eukaryota</taxon>
        <taxon>Fungi</taxon>
        <taxon>Dikarya</taxon>
        <taxon>Basidiomycota</taxon>
        <taxon>Agaricomycotina</taxon>
        <taxon>Agaricomycetes</taxon>
        <taxon>Agaricomycetidae</taxon>
        <taxon>Agaricales</taxon>
        <taxon>Marasmiineae</taxon>
        <taxon>Omphalotaceae</taxon>
        <taxon>Collybiopsis</taxon>
        <taxon>Collybiopsis luxurians</taxon>
    </lineage>
</organism>
<evidence type="ECO:0000313" key="1">
    <source>
        <dbReference type="EMBL" id="KIK52161.1"/>
    </source>
</evidence>
<dbReference type="AlphaFoldDB" id="A0A0D0BCH7"/>
<dbReference type="SUPFAM" id="SSF53335">
    <property type="entry name" value="S-adenosyl-L-methionine-dependent methyltransferases"/>
    <property type="match status" value="1"/>
</dbReference>
<proteinExistence type="predicted"/>
<evidence type="ECO:0000313" key="2">
    <source>
        <dbReference type="Proteomes" id="UP000053593"/>
    </source>
</evidence>
<reference evidence="1 2" key="1">
    <citation type="submission" date="2014-04" db="EMBL/GenBank/DDBJ databases">
        <title>Evolutionary Origins and Diversification of the Mycorrhizal Mutualists.</title>
        <authorList>
            <consortium name="DOE Joint Genome Institute"/>
            <consortium name="Mycorrhizal Genomics Consortium"/>
            <person name="Kohler A."/>
            <person name="Kuo A."/>
            <person name="Nagy L.G."/>
            <person name="Floudas D."/>
            <person name="Copeland A."/>
            <person name="Barry K.W."/>
            <person name="Cichocki N."/>
            <person name="Veneault-Fourrey C."/>
            <person name="LaButti K."/>
            <person name="Lindquist E.A."/>
            <person name="Lipzen A."/>
            <person name="Lundell T."/>
            <person name="Morin E."/>
            <person name="Murat C."/>
            <person name="Riley R."/>
            <person name="Ohm R."/>
            <person name="Sun H."/>
            <person name="Tunlid A."/>
            <person name="Henrissat B."/>
            <person name="Grigoriev I.V."/>
            <person name="Hibbett D.S."/>
            <person name="Martin F."/>
        </authorList>
    </citation>
    <scope>NUCLEOTIDE SEQUENCE [LARGE SCALE GENOMIC DNA]</scope>
    <source>
        <strain evidence="1 2">FD-317 M1</strain>
    </source>
</reference>
<dbReference type="CDD" id="cd02440">
    <property type="entry name" value="AdoMet_MTases"/>
    <property type="match status" value="1"/>
</dbReference>
<accession>A0A0D0BCH7</accession>
<dbReference type="Pfam" id="PF13489">
    <property type="entry name" value="Methyltransf_23"/>
    <property type="match status" value="1"/>
</dbReference>
<dbReference type="PANTHER" id="PTHR43591">
    <property type="entry name" value="METHYLTRANSFERASE"/>
    <property type="match status" value="1"/>
</dbReference>
<dbReference type="Gene3D" id="3.40.50.150">
    <property type="entry name" value="Vaccinia Virus protein VP39"/>
    <property type="match status" value="1"/>
</dbReference>
<sequence>MDGHKQQRYYVSEQYLLPADETETARLNSQHYVYVKLFGNKLSLAPLQLKSGDRVLESAAGTGIWALEFLEENEKKGITLDMECVDISDKQFTQKHPSNIHFSLHSVTDLPAEWNSRFSYVHQRLLVTSIDRSVWPKVISELFRVLSPGGWIEIAEVQLKSYQLDVGPFSKKMQSLVLTMMADKGYSLDVAAYIPSLLEGAGFVDVQSEGRQGCIGQSGEKGFPIEERGSFFRALKRTIMNAGGYGIVRTEQEYEELVRGSELEWITHSDEAYVYIYTFYARKP</sequence>
<dbReference type="PANTHER" id="PTHR43591:SF50">
    <property type="entry name" value="METHYLTRANSFERASE DOMAIN-CONTAINING PROTEIN-RELATED"/>
    <property type="match status" value="1"/>
</dbReference>
<protein>
    <recommendedName>
        <fullName evidence="3">Methyltransferase domain-containing protein</fullName>
    </recommendedName>
</protein>
<dbReference type="InterPro" id="IPR029063">
    <property type="entry name" value="SAM-dependent_MTases_sf"/>
</dbReference>
<dbReference type="OrthoDB" id="184880at2759"/>